<feature type="compositionally biased region" description="Basic and acidic residues" evidence="1">
    <location>
        <begin position="638"/>
        <end position="653"/>
    </location>
</feature>
<dbReference type="GO" id="GO:0098998">
    <property type="term" value="C:extrinsic component of postsynaptic early endosome membrane"/>
    <property type="evidence" value="ECO:0007669"/>
    <property type="project" value="TreeGrafter"/>
</dbReference>
<dbReference type="AlphaFoldDB" id="A0AAV4JBY8"/>
<dbReference type="GO" id="GO:0098978">
    <property type="term" value="C:glutamatergic synapse"/>
    <property type="evidence" value="ECO:0007669"/>
    <property type="project" value="TreeGrafter"/>
</dbReference>
<feature type="region of interest" description="Disordered" evidence="1">
    <location>
        <begin position="355"/>
        <end position="380"/>
    </location>
</feature>
<dbReference type="PANTHER" id="PTHR18978">
    <property type="entry name" value="GRIP-1 ASSOCIATED PROTEIN 1"/>
    <property type="match status" value="1"/>
</dbReference>
<feature type="compositionally biased region" description="Basic and acidic residues" evidence="1">
    <location>
        <begin position="365"/>
        <end position="380"/>
    </location>
</feature>
<dbReference type="Proteomes" id="UP000762676">
    <property type="component" value="Unassembled WGS sequence"/>
</dbReference>
<organism evidence="2 3">
    <name type="scientific">Elysia marginata</name>
    <dbReference type="NCBI Taxonomy" id="1093978"/>
    <lineage>
        <taxon>Eukaryota</taxon>
        <taxon>Metazoa</taxon>
        <taxon>Spiralia</taxon>
        <taxon>Lophotrochozoa</taxon>
        <taxon>Mollusca</taxon>
        <taxon>Gastropoda</taxon>
        <taxon>Heterobranchia</taxon>
        <taxon>Euthyneura</taxon>
        <taxon>Panpulmonata</taxon>
        <taxon>Sacoglossa</taxon>
        <taxon>Placobranchoidea</taxon>
        <taxon>Plakobranchidae</taxon>
        <taxon>Elysia</taxon>
    </lineage>
</organism>
<reference evidence="2 3" key="1">
    <citation type="journal article" date="2021" name="Elife">
        <title>Chloroplast acquisition without the gene transfer in kleptoplastic sea slugs, Plakobranchus ocellatus.</title>
        <authorList>
            <person name="Maeda T."/>
            <person name="Takahashi S."/>
            <person name="Yoshida T."/>
            <person name="Shimamura S."/>
            <person name="Takaki Y."/>
            <person name="Nagai Y."/>
            <person name="Toyoda A."/>
            <person name="Suzuki Y."/>
            <person name="Arimoto A."/>
            <person name="Ishii H."/>
            <person name="Satoh N."/>
            <person name="Nishiyama T."/>
            <person name="Hasebe M."/>
            <person name="Maruyama T."/>
            <person name="Minagawa J."/>
            <person name="Obokata J."/>
            <person name="Shigenobu S."/>
        </authorList>
    </citation>
    <scope>NUCLEOTIDE SEQUENCE [LARGE SCALE GENOMIC DNA]</scope>
</reference>
<dbReference type="PANTHER" id="PTHR18978:SF1">
    <property type="entry name" value="GRIP1-ASSOCIATED PROTEIN 1"/>
    <property type="match status" value="1"/>
</dbReference>
<dbReference type="GO" id="GO:0099152">
    <property type="term" value="P:regulation of neurotransmitter receptor transport, endosome to postsynaptic membrane"/>
    <property type="evidence" value="ECO:0007669"/>
    <property type="project" value="TreeGrafter"/>
</dbReference>
<evidence type="ECO:0000256" key="1">
    <source>
        <dbReference type="SAM" id="MobiDB-lite"/>
    </source>
</evidence>
<feature type="compositionally biased region" description="Basic and acidic residues" evidence="1">
    <location>
        <begin position="451"/>
        <end position="465"/>
    </location>
</feature>
<accession>A0AAV4JBY8</accession>
<evidence type="ECO:0000313" key="2">
    <source>
        <dbReference type="EMBL" id="GFS19325.1"/>
    </source>
</evidence>
<feature type="compositionally biased region" description="Basic residues" evidence="1">
    <location>
        <begin position="527"/>
        <end position="542"/>
    </location>
</feature>
<dbReference type="InterPro" id="IPR026204">
    <property type="entry name" value="GRIPAP1"/>
</dbReference>
<dbReference type="GO" id="GO:0098837">
    <property type="term" value="C:postsynaptic recycling endosome"/>
    <property type="evidence" value="ECO:0007669"/>
    <property type="project" value="TreeGrafter"/>
</dbReference>
<feature type="region of interest" description="Disordered" evidence="1">
    <location>
        <begin position="522"/>
        <end position="552"/>
    </location>
</feature>
<dbReference type="EMBL" id="BMAT01013748">
    <property type="protein sequence ID" value="GFS19325.1"/>
    <property type="molecule type" value="Genomic_DNA"/>
</dbReference>
<feature type="region of interest" description="Disordered" evidence="1">
    <location>
        <begin position="627"/>
        <end position="708"/>
    </location>
</feature>
<sequence length="708" mass="79718">MFPLIKAIKVHNTIIFQTILLRERDESSEEPFDMVDAPLKTVDTEQEENRLIKEQLEQIKIETKEQIASLQDELEKAADKLKKKQESYMQLHSEKEKLYKETSSQICDLQESQERDQKRHAEQVSKLQQQIERNKADVENQNASSQKQAGELQQKLEVMQREMNKATLSSNQQLHEQAAQHLTELNELKAKLATLTREKEGLDAQLLEAKKAATDAVNESQAAQAERDKQITALQEINKVAEKRKSLLDELAIKYQKEYDSHREDVAKAKEKHSEELENLQQELETQKKTISHLNRQVPVIEELNKKVASLEESKGWLERRLTETEEQLAASALAHEQEKSDLVDKHQLEIQELEASHSTQMDGQKQEREKAENEWRKKEEALQEDLKSLKNKSNNLKQEILDTEDKKKIHEKKGMTMMKDLKRQLHAERRRAEKLQAKLQEVLSEGQGKSMEDLFRSPDSEKNFGETSSVSSWGAGASGLGKDSIASGPQVNHLEMSNACMADDILNKASIIEHYVMESRSGPKVGHAHHTSGQSTHHHHLGDREKEEKSGLQKVIDLVNNKAANIGSNSSSVHGDMNRKLQAMLEETLTKNMHLQQVVRLSKLSIPENAGGGAVNRKELVKAESALSPPSSLNLGAKEKSSQDAVKKESDSHIASSSSSSSLTQGESLAKETIIHKSVDESRDNSINTNDDNSIENCKSGDVGSSA</sequence>
<dbReference type="GO" id="GO:1905244">
    <property type="term" value="P:regulation of modification of synaptic structure"/>
    <property type="evidence" value="ECO:0007669"/>
    <property type="project" value="TreeGrafter"/>
</dbReference>
<comment type="caution">
    <text evidence="2">The sequence shown here is derived from an EMBL/GenBank/DDBJ whole genome shotgun (WGS) entry which is preliminary data.</text>
</comment>
<feature type="compositionally biased region" description="Basic and acidic residues" evidence="1">
    <location>
        <begin position="670"/>
        <end position="685"/>
    </location>
</feature>
<feature type="compositionally biased region" description="Basic and acidic residues" evidence="1">
    <location>
        <begin position="543"/>
        <end position="552"/>
    </location>
</feature>
<dbReference type="GO" id="GO:0099158">
    <property type="term" value="P:regulation of recycling endosome localization within postsynapse"/>
    <property type="evidence" value="ECO:0007669"/>
    <property type="project" value="TreeGrafter"/>
</dbReference>
<feature type="compositionally biased region" description="Low complexity" evidence="1">
    <location>
        <begin position="686"/>
        <end position="698"/>
    </location>
</feature>
<feature type="compositionally biased region" description="Basic and acidic residues" evidence="1">
    <location>
        <begin position="112"/>
        <end position="123"/>
    </location>
</feature>
<evidence type="ECO:0000313" key="3">
    <source>
        <dbReference type="Proteomes" id="UP000762676"/>
    </source>
</evidence>
<dbReference type="GO" id="GO:0098887">
    <property type="term" value="P:neurotransmitter receptor transport, endosome to postsynaptic membrane"/>
    <property type="evidence" value="ECO:0007669"/>
    <property type="project" value="TreeGrafter"/>
</dbReference>
<keyword evidence="3" id="KW-1185">Reference proteome</keyword>
<protein>
    <submittedName>
        <fullName evidence="2">GRIP1-associated protein 1</fullName>
    </submittedName>
</protein>
<name>A0AAV4JBY8_9GAST</name>
<gene>
    <name evidence="2" type="ORF">ElyMa_006870500</name>
</gene>
<feature type="region of interest" description="Disordered" evidence="1">
    <location>
        <begin position="109"/>
        <end position="129"/>
    </location>
</feature>
<proteinExistence type="predicted"/>
<feature type="compositionally biased region" description="Low complexity" evidence="1">
    <location>
        <begin position="654"/>
        <end position="669"/>
    </location>
</feature>
<feature type="region of interest" description="Disordered" evidence="1">
    <location>
        <begin position="444"/>
        <end position="471"/>
    </location>
</feature>